<keyword evidence="2" id="KW-1185">Reference proteome</keyword>
<comment type="caution">
    <text evidence="1">The sequence shown here is derived from an EMBL/GenBank/DDBJ whole genome shotgun (WGS) entry which is preliminary data.</text>
</comment>
<dbReference type="Proteomes" id="UP000327493">
    <property type="component" value="Chromosome 15"/>
</dbReference>
<accession>A0A5J5CZ52</accession>
<organism evidence="1 2">
    <name type="scientific">Etheostoma spectabile</name>
    <name type="common">orangethroat darter</name>
    <dbReference type="NCBI Taxonomy" id="54343"/>
    <lineage>
        <taxon>Eukaryota</taxon>
        <taxon>Metazoa</taxon>
        <taxon>Chordata</taxon>
        <taxon>Craniata</taxon>
        <taxon>Vertebrata</taxon>
        <taxon>Euteleostomi</taxon>
        <taxon>Actinopterygii</taxon>
        <taxon>Neopterygii</taxon>
        <taxon>Teleostei</taxon>
        <taxon>Neoteleostei</taxon>
        <taxon>Acanthomorphata</taxon>
        <taxon>Eupercaria</taxon>
        <taxon>Perciformes</taxon>
        <taxon>Percoidei</taxon>
        <taxon>Percidae</taxon>
        <taxon>Etheostomatinae</taxon>
        <taxon>Etheostoma</taxon>
    </lineage>
</organism>
<protein>
    <submittedName>
        <fullName evidence="1">Uncharacterized protein</fullName>
    </submittedName>
</protein>
<gene>
    <name evidence="1" type="ORF">FQN60_004259</name>
</gene>
<dbReference type="EMBL" id="VOFY01000015">
    <property type="protein sequence ID" value="KAA8585565.1"/>
    <property type="molecule type" value="Genomic_DNA"/>
</dbReference>
<reference evidence="1 2" key="1">
    <citation type="submission" date="2019-08" db="EMBL/GenBank/DDBJ databases">
        <title>A chromosome-level genome assembly, high-density linkage maps, and genome scans reveal the genomic architecture of hybrid incompatibilities underlying speciation via character displacement in darters (Percidae: Etheostominae).</title>
        <authorList>
            <person name="Moran R.L."/>
            <person name="Catchen J.M."/>
            <person name="Fuller R.C."/>
        </authorList>
    </citation>
    <scope>NUCLEOTIDE SEQUENCE [LARGE SCALE GENOMIC DNA]</scope>
    <source>
        <strain evidence="1">EspeVRDwgs_2016</strain>
        <tissue evidence="1">Muscle</tissue>
    </source>
</reference>
<proteinExistence type="predicted"/>
<evidence type="ECO:0000313" key="1">
    <source>
        <dbReference type="EMBL" id="KAA8585565.1"/>
    </source>
</evidence>
<name>A0A5J5CZ52_9PERO</name>
<dbReference type="AlphaFoldDB" id="A0A5J5CZ52"/>
<evidence type="ECO:0000313" key="2">
    <source>
        <dbReference type="Proteomes" id="UP000327493"/>
    </source>
</evidence>
<feature type="non-terminal residue" evidence="1">
    <location>
        <position position="146"/>
    </location>
</feature>
<sequence>MESLGYLTEHTYCTSSLNMDIKISPEELGEQRCSDLELPLLTSETLDEVVMLYLGSITNDQWLLLAAGSIDSAAVTLLSDLCHEVVQTVCNEVLDVVVPQVPSKNLGHNFMESTSNPSCTSVTMYLDESEAPQWERKYHSVTVEDI</sequence>